<feature type="region of interest" description="Disordered" evidence="1">
    <location>
        <begin position="49"/>
        <end position="109"/>
    </location>
</feature>
<feature type="compositionally biased region" description="Low complexity" evidence="1">
    <location>
        <begin position="91"/>
        <end position="100"/>
    </location>
</feature>
<accession>A0A8T2H851</accession>
<evidence type="ECO:0000313" key="3">
    <source>
        <dbReference type="Proteomes" id="UP000694251"/>
    </source>
</evidence>
<dbReference type="EMBL" id="JAEFBJ010000001">
    <property type="protein sequence ID" value="KAG7656491.1"/>
    <property type="molecule type" value="Genomic_DNA"/>
</dbReference>
<keyword evidence="3" id="KW-1185">Reference proteome</keyword>
<dbReference type="Proteomes" id="UP000694251">
    <property type="component" value="Chromosome 1"/>
</dbReference>
<sequence>MVTTRSYRRGHSYTVVDPAKFANSASDPDAEDLSCSNSNCNRDVSVSHEISVDSDVSSEAPSDGDPNLTSSNVDAISENGHRSSEATTNISSPLTSSSQGGSVGNGDDWSEAAMRADRYILSSDGPTQHTNGLSSYNDGLTDRNVDEKCEGNKSVDRDVSLFEDAPVFAIDRYPRDVRVNAYSKLKYLVNILQILDETLEYDTLMRPHKNFTIKHIVKLLKSDRQILGWLPIVEIVKNLDFFLSYMWGRHSFERTLRMVKVGKKVRNQSDITKKLKQRSLVMHEFLVRDIDILLKLKTFHTDNILAFENTDESSCDPFYTTPFGQKEFSYARLEGTPQNSRLNTLYAIDVYEVFISKVVLN</sequence>
<name>A0A8T2H851_ARASU</name>
<reference evidence="2 3" key="1">
    <citation type="submission" date="2020-12" db="EMBL/GenBank/DDBJ databases">
        <title>Concerted genomic and epigenomic changes stabilize Arabidopsis allopolyploids.</title>
        <authorList>
            <person name="Chen Z."/>
        </authorList>
    </citation>
    <scope>NUCLEOTIDE SEQUENCE [LARGE SCALE GENOMIC DNA]</scope>
    <source>
        <strain evidence="2">As9502</strain>
        <tissue evidence="2">Leaf</tissue>
    </source>
</reference>
<comment type="caution">
    <text evidence="2">The sequence shown here is derived from an EMBL/GenBank/DDBJ whole genome shotgun (WGS) entry which is preliminary data.</text>
</comment>
<organism evidence="2 3">
    <name type="scientific">Arabidopsis suecica</name>
    <name type="common">Swedish thale-cress</name>
    <name type="synonym">Cardaminopsis suecica</name>
    <dbReference type="NCBI Taxonomy" id="45249"/>
    <lineage>
        <taxon>Eukaryota</taxon>
        <taxon>Viridiplantae</taxon>
        <taxon>Streptophyta</taxon>
        <taxon>Embryophyta</taxon>
        <taxon>Tracheophyta</taxon>
        <taxon>Spermatophyta</taxon>
        <taxon>Magnoliopsida</taxon>
        <taxon>eudicotyledons</taxon>
        <taxon>Gunneridae</taxon>
        <taxon>Pentapetalae</taxon>
        <taxon>rosids</taxon>
        <taxon>malvids</taxon>
        <taxon>Brassicales</taxon>
        <taxon>Brassicaceae</taxon>
        <taxon>Camelineae</taxon>
        <taxon>Arabidopsis</taxon>
    </lineage>
</organism>
<gene>
    <name evidence="2" type="ORF">ISN44_As01g035070</name>
</gene>
<dbReference type="AlphaFoldDB" id="A0A8T2H851"/>
<proteinExistence type="predicted"/>
<evidence type="ECO:0000313" key="2">
    <source>
        <dbReference type="EMBL" id="KAG7656491.1"/>
    </source>
</evidence>
<protein>
    <submittedName>
        <fullName evidence="2">Uncharacterized protein</fullName>
    </submittedName>
</protein>
<feature type="compositionally biased region" description="Polar residues" evidence="1">
    <location>
        <begin position="124"/>
        <end position="138"/>
    </location>
</feature>
<feature type="region of interest" description="Disordered" evidence="1">
    <location>
        <begin position="122"/>
        <end position="144"/>
    </location>
</feature>
<evidence type="ECO:0000256" key="1">
    <source>
        <dbReference type="SAM" id="MobiDB-lite"/>
    </source>
</evidence>
<dbReference type="OrthoDB" id="10501310at2759"/>